<keyword evidence="5" id="KW-1185">Reference proteome</keyword>
<dbReference type="Gene3D" id="3.40.50.410">
    <property type="entry name" value="von Willebrand factor, type A domain"/>
    <property type="match status" value="1"/>
</dbReference>
<dbReference type="InterPro" id="IPR002035">
    <property type="entry name" value="VWF_A"/>
</dbReference>
<dbReference type="InterPro" id="IPR036465">
    <property type="entry name" value="vWFA_dom_sf"/>
</dbReference>
<dbReference type="SMART" id="SM00327">
    <property type="entry name" value="VWA"/>
    <property type="match status" value="1"/>
</dbReference>
<feature type="region of interest" description="Disordered" evidence="1">
    <location>
        <begin position="306"/>
        <end position="339"/>
    </location>
</feature>
<protein>
    <submittedName>
        <fullName evidence="4">VWA domain-containing protein</fullName>
    </submittedName>
</protein>
<keyword evidence="2" id="KW-0732">Signal</keyword>
<proteinExistence type="predicted"/>
<evidence type="ECO:0000313" key="5">
    <source>
        <dbReference type="Proteomes" id="UP000593892"/>
    </source>
</evidence>
<gene>
    <name evidence="4" type="ORF">IRI77_00915</name>
</gene>
<dbReference type="PROSITE" id="PS50234">
    <property type="entry name" value="VWFA"/>
    <property type="match status" value="1"/>
</dbReference>
<evidence type="ECO:0000256" key="1">
    <source>
        <dbReference type="SAM" id="MobiDB-lite"/>
    </source>
</evidence>
<dbReference type="NCBIfam" id="TIGR03436">
    <property type="entry name" value="acidobact_VWFA"/>
    <property type="match status" value="1"/>
</dbReference>
<feature type="signal peptide" evidence="2">
    <location>
        <begin position="1"/>
        <end position="21"/>
    </location>
</feature>
<feature type="domain" description="VWFA" evidence="3">
    <location>
        <begin position="91"/>
        <end position="282"/>
    </location>
</feature>
<accession>A0A7S7SLZ6</accession>
<evidence type="ECO:0000259" key="3">
    <source>
        <dbReference type="PROSITE" id="PS50234"/>
    </source>
</evidence>
<dbReference type="SUPFAM" id="SSF53300">
    <property type="entry name" value="vWA-like"/>
    <property type="match status" value="1"/>
</dbReference>
<organism evidence="4 5">
    <name type="scientific">Paludibaculum fermentans</name>
    <dbReference type="NCBI Taxonomy" id="1473598"/>
    <lineage>
        <taxon>Bacteria</taxon>
        <taxon>Pseudomonadati</taxon>
        <taxon>Acidobacteriota</taxon>
        <taxon>Terriglobia</taxon>
        <taxon>Bryobacterales</taxon>
        <taxon>Bryobacteraceae</taxon>
        <taxon>Paludibaculum</taxon>
    </lineage>
</organism>
<reference evidence="4 5" key="1">
    <citation type="submission" date="2020-10" db="EMBL/GenBank/DDBJ databases">
        <title>Complete genome sequence of Paludibaculum fermentans P105T, a facultatively anaerobic acidobacterium capable of dissimilatory Fe(III) reduction.</title>
        <authorList>
            <person name="Dedysh S.N."/>
            <person name="Beletsky A.V."/>
            <person name="Kulichevskaya I.S."/>
            <person name="Mardanov A.V."/>
            <person name="Ravin N.V."/>
        </authorList>
    </citation>
    <scope>NUCLEOTIDE SEQUENCE [LARGE SCALE GENOMIC DNA]</scope>
    <source>
        <strain evidence="4 5">P105</strain>
    </source>
</reference>
<sequence>MPTKLHWLAAVALLPCLYAQAPPKPQPPKPAEEDLGPVIKVDVDLVNVFFSVRDKKGGYISNLAKDDLEVLEDGKPQEVKFFTRETDLPLTIGLLVDVSGSQGALIEEERSASYKFLAQVLRKKDEAFIISFGVDSELLQDFTNSPGLLRQGLAGLRLNAGVSGMSPTGSPLPGSGRGTVLYEAVWLAAKDKLRSEVGRKALIVITDGNDVGSRVKIEKAIEEAHRSDAIIYSVMFEDPRYTSMAFGGSSGEGPMRRMAEETGGRVFRVSRKERLEDIYNMIQQEMRSQYALGYVATNQSKDGTFRKVEIRSKNKDQKVQVRKGYYAPDEGDLKKPSKR</sequence>
<dbReference type="Proteomes" id="UP000593892">
    <property type="component" value="Chromosome"/>
</dbReference>
<dbReference type="KEGG" id="pfer:IRI77_00915"/>
<name>A0A7S7SLZ6_PALFE</name>
<dbReference type="InterPro" id="IPR017802">
    <property type="entry name" value="VWFA-rel_acidobac-type"/>
</dbReference>
<evidence type="ECO:0000256" key="2">
    <source>
        <dbReference type="SAM" id="SignalP"/>
    </source>
</evidence>
<evidence type="ECO:0000313" key="4">
    <source>
        <dbReference type="EMBL" id="QOY88555.1"/>
    </source>
</evidence>
<dbReference type="RefSeq" id="WP_194450217.1">
    <property type="nucleotide sequence ID" value="NZ_CP063849.1"/>
</dbReference>
<dbReference type="AlphaFoldDB" id="A0A7S7SLZ6"/>
<feature type="compositionally biased region" description="Basic and acidic residues" evidence="1">
    <location>
        <begin position="306"/>
        <end position="319"/>
    </location>
</feature>
<dbReference type="EMBL" id="CP063849">
    <property type="protein sequence ID" value="QOY88555.1"/>
    <property type="molecule type" value="Genomic_DNA"/>
</dbReference>
<feature type="chain" id="PRO_5032606086" evidence="2">
    <location>
        <begin position="22"/>
        <end position="339"/>
    </location>
</feature>